<organism evidence="2 3">
    <name type="scientific">Diaphorobacter aerolatus</name>
    <dbReference type="NCBI Taxonomy" id="1288495"/>
    <lineage>
        <taxon>Bacteria</taxon>
        <taxon>Pseudomonadati</taxon>
        <taxon>Pseudomonadota</taxon>
        <taxon>Betaproteobacteria</taxon>
        <taxon>Burkholderiales</taxon>
        <taxon>Comamonadaceae</taxon>
        <taxon>Diaphorobacter</taxon>
    </lineage>
</organism>
<keyword evidence="1" id="KW-1133">Transmembrane helix</keyword>
<dbReference type="AlphaFoldDB" id="A0A7H0GNZ8"/>
<protein>
    <submittedName>
        <fullName evidence="2">DUF2905 domain-containing protein</fullName>
    </submittedName>
</protein>
<keyword evidence="1" id="KW-0812">Transmembrane</keyword>
<accession>A0A7H0GNZ8</accession>
<keyword evidence="3" id="KW-1185">Reference proteome</keyword>
<evidence type="ECO:0000313" key="2">
    <source>
        <dbReference type="EMBL" id="QNP50014.1"/>
    </source>
</evidence>
<sequence length="64" mass="7256">MIRWVIVVFLALVLLNGLMPGLRKLGLGRLPGDFRFRLFGRDWFIPLASTLVLSGLLSLLARYI</sequence>
<evidence type="ECO:0000313" key="3">
    <source>
        <dbReference type="Proteomes" id="UP000516028"/>
    </source>
</evidence>
<dbReference type="Pfam" id="PF11146">
    <property type="entry name" value="DUF2905"/>
    <property type="match status" value="1"/>
</dbReference>
<dbReference type="Proteomes" id="UP000516028">
    <property type="component" value="Chromosome"/>
</dbReference>
<proteinExistence type="predicted"/>
<name>A0A7H0GNZ8_9BURK</name>
<feature type="transmembrane region" description="Helical" evidence="1">
    <location>
        <begin position="44"/>
        <end position="63"/>
    </location>
</feature>
<reference evidence="2 3" key="1">
    <citation type="submission" date="2020-08" db="EMBL/GenBank/DDBJ databases">
        <title>Genome sequence of Diaphorobacter aerolatus KACC 16536T.</title>
        <authorList>
            <person name="Hyun D.-W."/>
            <person name="Bae J.-W."/>
        </authorList>
    </citation>
    <scope>NUCLEOTIDE SEQUENCE [LARGE SCALE GENOMIC DNA]</scope>
    <source>
        <strain evidence="2 3">KACC 16536</strain>
    </source>
</reference>
<dbReference type="RefSeq" id="WP_187725554.1">
    <property type="nucleotide sequence ID" value="NZ_CP060783.1"/>
</dbReference>
<gene>
    <name evidence="2" type="ORF">H9K75_09280</name>
</gene>
<keyword evidence="1" id="KW-0472">Membrane</keyword>
<evidence type="ECO:0000256" key="1">
    <source>
        <dbReference type="SAM" id="Phobius"/>
    </source>
</evidence>
<dbReference type="KEGG" id="daer:H9K75_09280"/>
<dbReference type="InterPro" id="IPR021320">
    <property type="entry name" value="DUF2905"/>
</dbReference>
<dbReference type="EMBL" id="CP060783">
    <property type="protein sequence ID" value="QNP50014.1"/>
    <property type="molecule type" value="Genomic_DNA"/>
</dbReference>